<gene>
    <name evidence="2" type="ORF">EVAR_79881_1</name>
</gene>
<comment type="caution">
    <text evidence="2">The sequence shown here is derived from an EMBL/GenBank/DDBJ whole genome shotgun (WGS) entry which is preliminary data.</text>
</comment>
<dbReference type="Proteomes" id="UP000299102">
    <property type="component" value="Unassembled WGS sequence"/>
</dbReference>
<evidence type="ECO:0000256" key="1">
    <source>
        <dbReference type="SAM" id="MobiDB-lite"/>
    </source>
</evidence>
<proteinExistence type="predicted"/>
<feature type="region of interest" description="Disordered" evidence="1">
    <location>
        <begin position="85"/>
        <end position="113"/>
    </location>
</feature>
<protein>
    <submittedName>
        <fullName evidence="2">Uncharacterized protein</fullName>
    </submittedName>
</protein>
<evidence type="ECO:0000313" key="3">
    <source>
        <dbReference type="Proteomes" id="UP000299102"/>
    </source>
</evidence>
<reference evidence="2 3" key="1">
    <citation type="journal article" date="2019" name="Commun. Biol.">
        <title>The bagworm genome reveals a unique fibroin gene that provides high tensile strength.</title>
        <authorList>
            <person name="Kono N."/>
            <person name="Nakamura H."/>
            <person name="Ohtoshi R."/>
            <person name="Tomita M."/>
            <person name="Numata K."/>
            <person name="Arakawa K."/>
        </authorList>
    </citation>
    <scope>NUCLEOTIDE SEQUENCE [LARGE SCALE GENOMIC DNA]</scope>
</reference>
<organism evidence="2 3">
    <name type="scientific">Eumeta variegata</name>
    <name type="common">Bagworm moth</name>
    <name type="synonym">Eumeta japonica</name>
    <dbReference type="NCBI Taxonomy" id="151549"/>
    <lineage>
        <taxon>Eukaryota</taxon>
        <taxon>Metazoa</taxon>
        <taxon>Ecdysozoa</taxon>
        <taxon>Arthropoda</taxon>
        <taxon>Hexapoda</taxon>
        <taxon>Insecta</taxon>
        <taxon>Pterygota</taxon>
        <taxon>Neoptera</taxon>
        <taxon>Endopterygota</taxon>
        <taxon>Lepidoptera</taxon>
        <taxon>Glossata</taxon>
        <taxon>Ditrysia</taxon>
        <taxon>Tineoidea</taxon>
        <taxon>Psychidae</taxon>
        <taxon>Oiketicinae</taxon>
        <taxon>Eumeta</taxon>
    </lineage>
</organism>
<evidence type="ECO:0000313" key="2">
    <source>
        <dbReference type="EMBL" id="GBP19281.1"/>
    </source>
</evidence>
<sequence length="113" mass="12519">MHSDEPASSFVCWGKRTVPTTGTRYFDNSRSAATSPPAGSRQALCARRIPRAAWSPRRIIPCDAAGVFSYGRPLSRLRRWRTKNLRNSSRSEATSISLVSSRSTAHLQPSLTQ</sequence>
<name>A0A4C1TYX8_EUMVA</name>
<dbReference type="EMBL" id="BGZK01000106">
    <property type="protein sequence ID" value="GBP19281.1"/>
    <property type="molecule type" value="Genomic_DNA"/>
</dbReference>
<accession>A0A4C1TYX8</accession>
<dbReference type="AlphaFoldDB" id="A0A4C1TYX8"/>
<keyword evidence="3" id="KW-1185">Reference proteome</keyword>